<dbReference type="eggNOG" id="ENOG502S91Y">
    <property type="taxonomic scope" value="Eukaryota"/>
</dbReference>
<gene>
    <name evidence="1" type="ORF">MONBRDRAFT_32883</name>
</gene>
<keyword evidence="2" id="KW-1185">Reference proteome</keyword>
<evidence type="ECO:0000313" key="2">
    <source>
        <dbReference type="Proteomes" id="UP000001357"/>
    </source>
</evidence>
<dbReference type="RefSeq" id="XP_001746816.1">
    <property type="nucleotide sequence ID" value="XM_001746764.1"/>
</dbReference>
<dbReference type="GeneID" id="5892217"/>
<dbReference type="EMBL" id="CH991555">
    <property type="protein sequence ID" value="EDQ88223.1"/>
    <property type="molecule type" value="Genomic_DNA"/>
</dbReference>
<dbReference type="KEGG" id="mbr:MONBRDRAFT_32883"/>
<reference evidence="1 2" key="1">
    <citation type="journal article" date="2008" name="Nature">
        <title>The genome of the choanoflagellate Monosiga brevicollis and the origin of metazoans.</title>
        <authorList>
            <consortium name="JGI Sequencing"/>
            <person name="King N."/>
            <person name="Westbrook M.J."/>
            <person name="Young S.L."/>
            <person name="Kuo A."/>
            <person name="Abedin M."/>
            <person name="Chapman J."/>
            <person name="Fairclough S."/>
            <person name="Hellsten U."/>
            <person name="Isogai Y."/>
            <person name="Letunic I."/>
            <person name="Marr M."/>
            <person name="Pincus D."/>
            <person name="Putnam N."/>
            <person name="Rokas A."/>
            <person name="Wright K.J."/>
            <person name="Zuzow R."/>
            <person name="Dirks W."/>
            <person name="Good M."/>
            <person name="Goodstein D."/>
            <person name="Lemons D."/>
            <person name="Li W."/>
            <person name="Lyons J.B."/>
            <person name="Morris A."/>
            <person name="Nichols S."/>
            <person name="Richter D.J."/>
            <person name="Salamov A."/>
            <person name="Bork P."/>
            <person name="Lim W.A."/>
            <person name="Manning G."/>
            <person name="Miller W.T."/>
            <person name="McGinnis W."/>
            <person name="Shapiro H."/>
            <person name="Tjian R."/>
            <person name="Grigoriev I.V."/>
            <person name="Rokhsar D."/>
        </authorList>
    </citation>
    <scope>NUCLEOTIDE SEQUENCE [LARGE SCALE GENOMIC DNA]</scope>
    <source>
        <strain evidence="2">MX1 / ATCC 50154</strain>
    </source>
</reference>
<protein>
    <submittedName>
        <fullName evidence="1">Uncharacterized protein</fullName>
    </submittedName>
</protein>
<organism evidence="1 2">
    <name type="scientific">Monosiga brevicollis</name>
    <name type="common">Choanoflagellate</name>
    <dbReference type="NCBI Taxonomy" id="81824"/>
    <lineage>
        <taxon>Eukaryota</taxon>
        <taxon>Choanoflagellata</taxon>
        <taxon>Craspedida</taxon>
        <taxon>Salpingoecidae</taxon>
        <taxon>Monosiga</taxon>
    </lineage>
</organism>
<proteinExistence type="predicted"/>
<name>A9V2A2_MONBE</name>
<evidence type="ECO:0000313" key="1">
    <source>
        <dbReference type="EMBL" id="EDQ88223.1"/>
    </source>
</evidence>
<accession>A9V2A2</accession>
<dbReference type="AlphaFoldDB" id="A9V2A2"/>
<dbReference type="InterPro" id="IPR054220">
    <property type="entry name" value="DUF6940"/>
</dbReference>
<sequence length="227" mass="25148">MSQLADSADAPATDGTLVFDAVSLEPGYQFTVQQNGENLTMRALAEALRNQPAAARSFHAQLAHYAQAVGGPIFWESRPCTDPESIYEAVLLPAPGLTGWDHPDLHSFDAHFRAAIAQRESKLATRFPNLDGASTLVTPIIPDNFVGSLTDYCHLSNFLLSPAITPEQYEALWHEVGTAILQWPMDDNQPLYLSTSGLGIAYLHVRLDPVPKYYTFEPYTRRPSRIY</sequence>
<dbReference type="Proteomes" id="UP000001357">
    <property type="component" value="Unassembled WGS sequence"/>
</dbReference>
<dbReference type="Pfam" id="PF22086">
    <property type="entry name" value="DUF6940"/>
    <property type="match status" value="1"/>
</dbReference>
<dbReference type="InParanoid" id="A9V2A2"/>